<evidence type="ECO:0000259" key="10">
    <source>
        <dbReference type="Pfam" id="PF13844"/>
    </source>
</evidence>
<evidence type="ECO:0000256" key="4">
    <source>
        <dbReference type="ARBA" id="ARBA00022676"/>
    </source>
</evidence>
<dbReference type="PANTHER" id="PTHR44998">
    <property type="match status" value="1"/>
</dbReference>
<evidence type="ECO:0000256" key="8">
    <source>
        <dbReference type="PROSITE-ProRule" id="PRU00339"/>
    </source>
</evidence>
<keyword evidence="7 8" id="KW-0802">TPR repeat</keyword>
<dbReference type="VEuPathDB" id="FungiDB:H310_02386"/>
<feature type="signal peptide" evidence="9">
    <location>
        <begin position="1"/>
        <end position="20"/>
    </location>
</feature>
<sequence length="563" mass="61371">MRARGGALVALALAWQLAKATGTAVGSAAHQLGDVSRAVNLVAQANGIDNAGLAVNNDSVEAWHRLGAVAYHEGRFHEAQTYLERAILVAPSMELSGLTHCNLAETLRKLHRPQDGLTHGLVCLNLTDGSEFSLLVLAWLYKDLDESAKAMDALQRVLTLNSQHLEAWDTLGTIYLEQSDAVSAIDLATLLPQVYTSQEHLDSTRKDMHAALDALLAASLDVENPEAVGTKTKLAKVHSNSCAALHFEAPHTRVGVGSLIAFDSTPRRLHVGFMSKFFVSNHAHGMLLRGVLQHLNRKLFHVTLVVVPDPQQPVDSAMAAAADDIKVLSMHLAHCQQEEVPAICLISTFACIEGIPTVDYFISADVMESSPDPAVDAHYSEQVVLLSGLGICVLAEILTRDPHGHLVLLEARYAYGIHYNDVSCVTACRRGSLWTQQFQTRLRSAMYNATDLWSRVHFLPRVGGSAPFLKLLSVADVVLHPFPFGGSKTSADALLLGLPLVAMKTPFLRCRMAYSFYKHMGLLELVATTVDEYVAIALKLGTDAAHRNEVRIFCPFLHRKHSS</sequence>
<feature type="repeat" description="TPR" evidence="8">
    <location>
        <begin position="60"/>
        <end position="93"/>
    </location>
</feature>
<evidence type="ECO:0000256" key="1">
    <source>
        <dbReference type="ARBA" id="ARBA00004922"/>
    </source>
</evidence>
<evidence type="ECO:0000256" key="7">
    <source>
        <dbReference type="ARBA" id="ARBA00022803"/>
    </source>
</evidence>
<dbReference type="Proteomes" id="UP000285060">
    <property type="component" value="Unassembled WGS sequence"/>
</dbReference>
<dbReference type="AlphaFoldDB" id="A0A3R6Y3Q3"/>
<keyword evidence="9" id="KW-0732">Signal</keyword>
<dbReference type="InterPro" id="IPR011990">
    <property type="entry name" value="TPR-like_helical_dom_sf"/>
</dbReference>
<dbReference type="SUPFAM" id="SSF53756">
    <property type="entry name" value="UDP-Glycosyltransferase/glycogen phosphorylase"/>
    <property type="match status" value="1"/>
</dbReference>
<dbReference type="SMART" id="SM00028">
    <property type="entry name" value="TPR"/>
    <property type="match status" value="2"/>
</dbReference>
<keyword evidence="4" id="KW-0328">Glycosyltransferase</keyword>
<comment type="pathway">
    <text evidence="1">Protein modification; protein glycosylation.</text>
</comment>
<comment type="caution">
    <text evidence="11">The sequence shown here is derived from an EMBL/GenBank/DDBJ whole genome shotgun (WGS) entry which is preliminary data.</text>
</comment>
<dbReference type="EC" id="2.4.1.255" evidence="3"/>
<feature type="domain" description="O-GlcNAc transferase C-terminal" evidence="10">
    <location>
        <begin position="474"/>
        <end position="551"/>
    </location>
</feature>
<dbReference type="Pfam" id="PF13181">
    <property type="entry name" value="TPR_8"/>
    <property type="match status" value="1"/>
</dbReference>
<dbReference type="SUPFAM" id="SSF48452">
    <property type="entry name" value="TPR-like"/>
    <property type="match status" value="1"/>
</dbReference>
<name>A0A3R6Y3Q3_9STRA</name>
<dbReference type="InterPro" id="IPR029489">
    <property type="entry name" value="OGT/SEC/SPY_C"/>
</dbReference>
<evidence type="ECO:0000256" key="3">
    <source>
        <dbReference type="ARBA" id="ARBA00011970"/>
    </source>
</evidence>
<dbReference type="Gene3D" id="3.40.50.2000">
    <property type="entry name" value="Glycogen Phosphorylase B"/>
    <property type="match status" value="1"/>
</dbReference>
<dbReference type="Pfam" id="PF07719">
    <property type="entry name" value="TPR_2"/>
    <property type="match status" value="1"/>
</dbReference>
<evidence type="ECO:0000256" key="2">
    <source>
        <dbReference type="ARBA" id="ARBA00005386"/>
    </source>
</evidence>
<organism evidence="11 12">
    <name type="scientific">Aphanomyces invadans</name>
    <dbReference type="NCBI Taxonomy" id="157072"/>
    <lineage>
        <taxon>Eukaryota</taxon>
        <taxon>Sar</taxon>
        <taxon>Stramenopiles</taxon>
        <taxon>Oomycota</taxon>
        <taxon>Saprolegniomycetes</taxon>
        <taxon>Saprolegniales</taxon>
        <taxon>Verrucalvaceae</taxon>
        <taxon>Aphanomyces</taxon>
    </lineage>
</organism>
<dbReference type="GO" id="GO:0097363">
    <property type="term" value="F:protein O-acetylglucosaminyltransferase activity"/>
    <property type="evidence" value="ECO:0007669"/>
    <property type="project" value="UniProtKB-EC"/>
</dbReference>
<evidence type="ECO:0000313" key="12">
    <source>
        <dbReference type="Proteomes" id="UP000285060"/>
    </source>
</evidence>
<dbReference type="EMBL" id="QUSY01001207">
    <property type="protein sequence ID" value="RHY25726.1"/>
    <property type="molecule type" value="Genomic_DNA"/>
</dbReference>
<keyword evidence="6" id="KW-0677">Repeat</keyword>
<dbReference type="GO" id="GO:0006493">
    <property type="term" value="P:protein O-linked glycosylation"/>
    <property type="evidence" value="ECO:0007669"/>
    <property type="project" value="TreeGrafter"/>
</dbReference>
<accession>A0A3R6Y3Q3</accession>
<comment type="similarity">
    <text evidence="2">Belongs to the glycosyltransferase 41 family. O-GlcNAc transferase subfamily.</text>
</comment>
<dbReference type="PANTHER" id="PTHR44998:SF1">
    <property type="entry name" value="UDP-N-ACETYLGLUCOSAMINE--PEPTIDE N-ACETYLGLUCOSAMINYLTRANSFERASE 110 KDA SUBUNIT"/>
    <property type="match status" value="1"/>
</dbReference>
<feature type="chain" id="PRO_5018786232" description="protein O-GlcNAc transferase" evidence="9">
    <location>
        <begin position="21"/>
        <end position="563"/>
    </location>
</feature>
<dbReference type="Gene3D" id="3.40.50.11380">
    <property type="match status" value="1"/>
</dbReference>
<dbReference type="PROSITE" id="PS50005">
    <property type="entry name" value="TPR"/>
    <property type="match status" value="1"/>
</dbReference>
<reference evidence="11 12" key="1">
    <citation type="submission" date="2018-08" db="EMBL/GenBank/DDBJ databases">
        <title>Aphanomyces genome sequencing and annotation.</title>
        <authorList>
            <person name="Minardi D."/>
            <person name="Oidtmann B."/>
            <person name="Van Der Giezen M."/>
            <person name="Studholme D.J."/>
        </authorList>
    </citation>
    <scope>NUCLEOTIDE SEQUENCE [LARGE SCALE GENOMIC DNA]</scope>
    <source>
        <strain evidence="11 12">NJM0002</strain>
    </source>
</reference>
<evidence type="ECO:0000256" key="6">
    <source>
        <dbReference type="ARBA" id="ARBA00022737"/>
    </source>
</evidence>
<protein>
    <recommendedName>
        <fullName evidence="3">protein O-GlcNAc transferase</fullName>
        <ecNumber evidence="3">2.4.1.255</ecNumber>
    </recommendedName>
</protein>
<dbReference type="Gene3D" id="1.25.40.10">
    <property type="entry name" value="Tetratricopeptide repeat domain"/>
    <property type="match status" value="1"/>
</dbReference>
<dbReference type="Pfam" id="PF13844">
    <property type="entry name" value="Glyco_transf_41"/>
    <property type="match status" value="1"/>
</dbReference>
<dbReference type="InterPro" id="IPR019734">
    <property type="entry name" value="TPR_rpt"/>
</dbReference>
<evidence type="ECO:0000313" key="11">
    <source>
        <dbReference type="EMBL" id="RHY25726.1"/>
    </source>
</evidence>
<evidence type="ECO:0000256" key="9">
    <source>
        <dbReference type="SAM" id="SignalP"/>
    </source>
</evidence>
<gene>
    <name evidence="11" type="ORF">DYB32_008135</name>
</gene>
<dbReference type="InterPro" id="IPR013105">
    <property type="entry name" value="TPR_2"/>
</dbReference>
<evidence type="ECO:0000256" key="5">
    <source>
        <dbReference type="ARBA" id="ARBA00022679"/>
    </source>
</evidence>
<keyword evidence="5" id="KW-0808">Transferase</keyword>
<keyword evidence="12" id="KW-1185">Reference proteome</keyword>
<proteinExistence type="inferred from homology"/>